<evidence type="ECO:0000256" key="8">
    <source>
        <dbReference type="ARBA" id="ARBA00022741"/>
    </source>
</evidence>
<dbReference type="Gene3D" id="1.10.287.130">
    <property type="match status" value="1"/>
</dbReference>
<evidence type="ECO:0000256" key="2">
    <source>
        <dbReference type="ARBA" id="ARBA00004651"/>
    </source>
</evidence>
<evidence type="ECO:0000256" key="4">
    <source>
        <dbReference type="ARBA" id="ARBA00022475"/>
    </source>
</evidence>
<keyword evidence="5" id="KW-0597">Phosphoprotein</keyword>
<dbReference type="EC" id="2.7.13.3" evidence="3"/>
<evidence type="ECO:0000256" key="13">
    <source>
        <dbReference type="ARBA" id="ARBA00023136"/>
    </source>
</evidence>
<dbReference type="Pfam" id="PF19312">
    <property type="entry name" value="NtrY_N"/>
    <property type="match status" value="1"/>
</dbReference>
<dbReference type="Gene3D" id="3.30.450.20">
    <property type="entry name" value="PAS domain"/>
    <property type="match status" value="1"/>
</dbReference>
<evidence type="ECO:0000256" key="12">
    <source>
        <dbReference type="ARBA" id="ARBA00023012"/>
    </source>
</evidence>
<proteinExistence type="predicted"/>
<keyword evidence="8" id="KW-0547">Nucleotide-binding</keyword>
<dbReference type="InterPro" id="IPR004358">
    <property type="entry name" value="Sig_transdc_His_kin-like_C"/>
</dbReference>
<feature type="transmembrane region" description="Helical" evidence="15">
    <location>
        <begin position="157"/>
        <end position="184"/>
    </location>
</feature>
<feature type="domain" description="HAMP" evidence="17">
    <location>
        <begin position="390"/>
        <end position="448"/>
    </location>
</feature>
<keyword evidence="9 18" id="KW-0418">Kinase</keyword>
<organism evidence="18 19">
    <name type="scientific">Asaia krungthepensis NRIC 0535</name>
    <dbReference type="NCBI Taxonomy" id="1307925"/>
    <lineage>
        <taxon>Bacteria</taxon>
        <taxon>Pseudomonadati</taxon>
        <taxon>Pseudomonadota</taxon>
        <taxon>Alphaproteobacteria</taxon>
        <taxon>Acetobacterales</taxon>
        <taxon>Acetobacteraceae</taxon>
        <taxon>Asaia</taxon>
    </lineage>
</organism>
<dbReference type="Pfam" id="PF00512">
    <property type="entry name" value="HisKA"/>
    <property type="match status" value="1"/>
</dbReference>
<comment type="caution">
    <text evidence="18">The sequence shown here is derived from an EMBL/GenBank/DDBJ whole genome shotgun (WGS) entry which is preliminary data.</text>
</comment>
<dbReference type="InterPro" id="IPR003660">
    <property type="entry name" value="HAMP_dom"/>
</dbReference>
<dbReference type="PANTHER" id="PTHR43065:SF10">
    <property type="entry name" value="PEROXIDE STRESS-ACTIVATED HISTIDINE KINASE MAK3"/>
    <property type="match status" value="1"/>
</dbReference>
<accession>A0ABQ0Q1B8</accession>
<dbReference type="InterPro" id="IPR005467">
    <property type="entry name" value="His_kinase_dom"/>
</dbReference>
<evidence type="ECO:0000256" key="9">
    <source>
        <dbReference type="ARBA" id="ARBA00022777"/>
    </source>
</evidence>
<keyword evidence="12" id="KW-0902">Two-component regulatory system</keyword>
<keyword evidence="19" id="KW-1185">Reference proteome</keyword>
<dbReference type="CDD" id="cd06225">
    <property type="entry name" value="HAMP"/>
    <property type="match status" value="1"/>
</dbReference>
<keyword evidence="7 15" id="KW-0812">Transmembrane</keyword>
<dbReference type="GO" id="GO:0016301">
    <property type="term" value="F:kinase activity"/>
    <property type="evidence" value="ECO:0007669"/>
    <property type="project" value="UniProtKB-KW"/>
</dbReference>
<feature type="domain" description="Histidine kinase" evidence="16">
    <location>
        <begin position="598"/>
        <end position="856"/>
    </location>
</feature>
<keyword evidence="4" id="KW-1003">Cell membrane</keyword>
<comment type="catalytic activity">
    <reaction evidence="1">
        <text>ATP + protein L-histidine = ADP + protein N-phospho-L-histidine.</text>
        <dbReference type="EC" id="2.7.13.3"/>
    </reaction>
</comment>
<dbReference type="SMART" id="SM00387">
    <property type="entry name" value="HATPase_c"/>
    <property type="match status" value="1"/>
</dbReference>
<dbReference type="PIRSF" id="PIRSF037532">
    <property type="entry name" value="STHK_NtrY"/>
    <property type="match status" value="1"/>
</dbReference>
<dbReference type="InterPro" id="IPR035965">
    <property type="entry name" value="PAS-like_dom_sf"/>
</dbReference>
<sequence length="868" mass="94171">MTDENPEPSIPVGGPPSETDHARDGTGWVETPDDDQLAPIAPLDDDSAPKDGHATGTSERGTRPAGQETAFRRVIRRVSRLKTAMVLACAALVLLVTTFVVLARGLSFAYRPQIESLVFLLDFVVLLLLGAAVIIRVGRMLAERRTGLAGARLHVRLITLFGVVAVAPTVVIGGLAALFFHFGIQIWFSNRVNIALTEARDVAAGYLQEHNDNIRTEAFALANIIITANNDEMYRRGVDLMRDPGQLGMMLDVEATERGLNEAVVFDSYTNKVVASGGLAALQGKQLALPPKDATTLARTNDVAILDSPDERTVRAVVSLGPSSGLMLVITRPVDAKILEHMRHTDAVVSEYQRLNAHRSAIQVSFVLIFALLGLLVLSIGMLTGLVLAKQITQPLGLLILAARRVSEGDLSVRVPEAKGRDVRRDDEVGTLSRAFNRMTDQLSTQRTELMVAYEQIDERRRFTETVLSGVSAGVIGLDAGQVIELPNRAASRLLQRDLDQVIGQPLREMVPEFGGMLDQVRAEPDKAHTAEIQIDAPEKSVVLGDGPSVGSAGRTLLVRVVGEQRSDHSAGYVVTFDDITALLAAQRKAAWADVARRIAHEIKNPLTPIQLSAERLKRRFMREISTDPETFGQCVDTIVRHVGDIGRMVDEFSSFARMPQPVLRDEDLSRLVREALVLQRNAHPEILYDTTEMPPRGPIVHCDRRLIGQALTNLLQNAADAVAMAAKEREEARLAAEGFGSDPYGVQADQSVGAHLGGGNAQTQSEGRAMLGSIRVVLIVTATEAAIQVIDDGIGLPSVDRHRLTEPYITHKPKGTGLGLAIVKKIMEDHAGGIRLEDRPDGQGTVSTLTLPVRDLFSGHVEASKEQ</sequence>
<keyword evidence="6" id="KW-0808">Transferase</keyword>
<keyword evidence="10" id="KW-0067">ATP-binding</keyword>
<reference evidence="18" key="1">
    <citation type="submission" date="2013-04" db="EMBL/GenBank/DDBJ databases">
        <title>The genome sequencing project of 58 acetic acid bacteria.</title>
        <authorList>
            <person name="Okamoto-Kainuma A."/>
            <person name="Ishikawa M."/>
            <person name="Umino S."/>
            <person name="Koizumi Y."/>
            <person name="Shiwa Y."/>
            <person name="Yoshikawa H."/>
            <person name="Matsutani M."/>
            <person name="Matsushita K."/>
        </authorList>
    </citation>
    <scope>NUCLEOTIDE SEQUENCE</scope>
    <source>
        <strain evidence="18">NRIC 0535</strain>
    </source>
</reference>
<evidence type="ECO:0000256" key="6">
    <source>
        <dbReference type="ARBA" id="ARBA00022679"/>
    </source>
</evidence>
<evidence type="ECO:0000259" key="16">
    <source>
        <dbReference type="PROSITE" id="PS50109"/>
    </source>
</evidence>
<dbReference type="InterPro" id="IPR036097">
    <property type="entry name" value="HisK_dim/P_sf"/>
</dbReference>
<dbReference type="InterPro" id="IPR003661">
    <property type="entry name" value="HisK_dim/P_dom"/>
</dbReference>
<dbReference type="Pfam" id="PF02518">
    <property type="entry name" value="HATPase_c"/>
    <property type="match status" value="1"/>
</dbReference>
<dbReference type="SMART" id="SM00388">
    <property type="entry name" value="HisKA"/>
    <property type="match status" value="1"/>
</dbReference>
<dbReference type="SUPFAM" id="SSF55785">
    <property type="entry name" value="PYP-like sensor domain (PAS domain)"/>
    <property type="match status" value="1"/>
</dbReference>
<evidence type="ECO:0000313" key="18">
    <source>
        <dbReference type="EMBL" id="GBQ86707.1"/>
    </source>
</evidence>
<protein>
    <recommendedName>
        <fullName evidence="3">histidine kinase</fullName>
        <ecNumber evidence="3">2.7.13.3</ecNumber>
    </recommendedName>
</protein>
<comment type="subcellular location">
    <subcellularLocation>
        <location evidence="2">Cell membrane</location>
        <topology evidence="2">Multi-pass membrane protein</topology>
    </subcellularLocation>
</comment>
<keyword evidence="11 15" id="KW-1133">Transmembrane helix</keyword>
<dbReference type="CDD" id="cd00082">
    <property type="entry name" value="HisKA"/>
    <property type="match status" value="1"/>
</dbReference>
<dbReference type="EMBL" id="BAPV01000007">
    <property type="protein sequence ID" value="GBQ86707.1"/>
    <property type="molecule type" value="Genomic_DNA"/>
</dbReference>
<dbReference type="Gene3D" id="6.10.340.10">
    <property type="match status" value="1"/>
</dbReference>
<evidence type="ECO:0000256" key="5">
    <source>
        <dbReference type="ARBA" id="ARBA00022553"/>
    </source>
</evidence>
<feature type="transmembrane region" description="Helical" evidence="15">
    <location>
        <begin position="117"/>
        <end position="137"/>
    </location>
</feature>
<name>A0ABQ0Q1B8_9PROT</name>
<dbReference type="InterPro" id="IPR017232">
    <property type="entry name" value="NtrY"/>
</dbReference>
<dbReference type="PRINTS" id="PR00344">
    <property type="entry name" value="BCTRLSENSOR"/>
</dbReference>
<evidence type="ECO:0000256" key="1">
    <source>
        <dbReference type="ARBA" id="ARBA00000085"/>
    </source>
</evidence>
<dbReference type="PROSITE" id="PS50109">
    <property type="entry name" value="HIS_KIN"/>
    <property type="match status" value="1"/>
</dbReference>
<dbReference type="Proteomes" id="UP001062776">
    <property type="component" value="Unassembled WGS sequence"/>
</dbReference>
<dbReference type="PROSITE" id="PS50885">
    <property type="entry name" value="HAMP"/>
    <property type="match status" value="1"/>
</dbReference>
<dbReference type="SUPFAM" id="SSF158472">
    <property type="entry name" value="HAMP domain-like"/>
    <property type="match status" value="1"/>
</dbReference>
<evidence type="ECO:0000256" key="14">
    <source>
        <dbReference type="SAM" id="MobiDB-lite"/>
    </source>
</evidence>
<dbReference type="InterPro" id="IPR045671">
    <property type="entry name" value="NtrY-like_N"/>
</dbReference>
<evidence type="ECO:0000256" key="10">
    <source>
        <dbReference type="ARBA" id="ARBA00022840"/>
    </source>
</evidence>
<feature type="region of interest" description="Disordered" evidence="14">
    <location>
        <begin position="1"/>
        <end position="67"/>
    </location>
</feature>
<dbReference type="SUPFAM" id="SSF47384">
    <property type="entry name" value="Homodimeric domain of signal transducing histidine kinase"/>
    <property type="match status" value="1"/>
</dbReference>
<dbReference type="SMART" id="SM00304">
    <property type="entry name" value="HAMP"/>
    <property type="match status" value="1"/>
</dbReference>
<dbReference type="Pfam" id="PF00672">
    <property type="entry name" value="HAMP"/>
    <property type="match status" value="1"/>
</dbReference>
<keyword evidence="13 15" id="KW-0472">Membrane</keyword>
<dbReference type="PANTHER" id="PTHR43065">
    <property type="entry name" value="SENSOR HISTIDINE KINASE"/>
    <property type="match status" value="1"/>
</dbReference>
<evidence type="ECO:0000256" key="11">
    <source>
        <dbReference type="ARBA" id="ARBA00022989"/>
    </source>
</evidence>
<feature type="transmembrane region" description="Helical" evidence="15">
    <location>
        <begin position="83"/>
        <end position="105"/>
    </location>
</feature>
<dbReference type="InterPro" id="IPR003594">
    <property type="entry name" value="HATPase_dom"/>
</dbReference>
<evidence type="ECO:0000259" key="17">
    <source>
        <dbReference type="PROSITE" id="PS50885"/>
    </source>
</evidence>
<dbReference type="SUPFAM" id="SSF55874">
    <property type="entry name" value="ATPase domain of HSP90 chaperone/DNA topoisomerase II/histidine kinase"/>
    <property type="match status" value="1"/>
</dbReference>
<evidence type="ECO:0000313" key="19">
    <source>
        <dbReference type="Proteomes" id="UP001062776"/>
    </source>
</evidence>
<evidence type="ECO:0000256" key="15">
    <source>
        <dbReference type="SAM" id="Phobius"/>
    </source>
</evidence>
<feature type="transmembrane region" description="Helical" evidence="15">
    <location>
        <begin position="364"/>
        <end position="389"/>
    </location>
</feature>
<evidence type="ECO:0000256" key="7">
    <source>
        <dbReference type="ARBA" id="ARBA00022692"/>
    </source>
</evidence>
<gene>
    <name evidence="18" type="ORF">AA0535_1085</name>
</gene>
<dbReference type="Gene3D" id="3.30.565.10">
    <property type="entry name" value="Histidine kinase-like ATPase, C-terminal domain"/>
    <property type="match status" value="1"/>
</dbReference>
<evidence type="ECO:0000256" key="3">
    <source>
        <dbReference type="ARBA" id="ARBA00012438"/>
    </source>
</evidence>
<dbReference type="InterPro" id="IPR036890">
    <property type="entry name" value="HATPase_C_sf"/>
</dbReference>